<dbReference type="EMBL" id="FXTZ01000006">
    <property type="protein sequence ID" value="SMP22529.1"/>
    <property type="molecule type" value="Genomic_DNA"/>
</dbReference>
<reference evidence="1 2" key="1">
    <citation type="submission" date="2017-05" db="EMBL/GenBank/DDBJ databases">
        <authorList>
            <person name="Varghese N."/>
            <person name="Submissions S."/>
        </authorList>
    </citation>
    <scope>NUCLEOTIDE SEQUENCE [LARGE SCALE GENOMIC DNA]</scope>
    <source>
        <strain evidence="1 2">DSM 28214</strain>
    </source>
</reference>
<proteinExistence type="predicted"/>
<comment type="caution">
    <text evidence="1">The sequence shown here is derived from an EMBL/GenBank/DDBJ whole genome shotgun (WGS) entry which is preliminary data.</text>
</comment>
<evidence type="ECO:0000313" key="2">
    <source>
        <dbReference type="Proteomes" id="UP001157960"/>
    </source>
</evidence>
<evidence type="ECO:0000313" key="1">
    <source>
        <dbReference type="EMBL" id="SMP22529.1"/>
    </source>
</evidence>
<protein>
    <submittedName>
        <fullName evidence="1">Uncharacterized protein</fullName>
    </submittedName>
</protein>
<organism evidence="1 2">
    <name type="scientific">Chryseobacterium profundimaris</name>
    <dbReference type="NCBI Taxonomy" id="1387275"/>
    <lineage>
        <taxon>Bacteria</taxon>
        <taxon>Pseudomonadati</taxon>
        <taxon>Bacteroidota</taxon>
        <taxon>Flavobacteriia</taxon>
        <taxon>Flavobacteriales</taxon>
        <taxon>Weeksellaceae</taxon>
        <taxon>Chryseobacterium group</taxon>
        <taxon>Chryseobacterium</taxon>
    </lineage>
</organism>
<name>A0ABY1NZK0_9FLAO</name>
<accession>A0ABY1NZK0</accession>
<dbReference type="Proteomes" id="UP001157960">
    <property type="component" value="Unassembled WGS sequence"/>
</dbReference>
<keyword evidence="2" id="KW-1185">Reference proteome</keyword>
<gene>
    <name evidence="1" type="ORF">SAMN06264346_106200</name>
</gene>
<dbReference type="RefSeq" id="WP_283422258.1">
    <property type="nucleotide sequence ID" value="NZ_FXTZ01000006.1"/>
</dbReference>
<sequence>MDTETVDYIIRYFSNLMTDNEKLALKNQMYMSKSSDNTTLRNIMIKRKWINNSPQTTTFLKD</sequence>